<keyword evidence="2" id="KW-0472">Membrane</keyword>
<gene>
    <name evidence="5" type="ORF">QPX34_07785</name>
</gene>
<dbReference type="EMBL" id="JASNUO010000007">
    <property type="protein sequence ID" value="MDK4247921.1"/>
    <property type="molecule type" value="Genomic_DNA"/>
</dbReference>
<name>A0ABT7FQQ8_9CORY</name>
<dbReference type="Pfam" id="PF04213">
    <property type="entry name" value="HtaA"/>
    <property type="match status" value="1"/>
</dbReference>
<feature type="compositionally biased region" description="Low complexity" evidence="1">
    <location>
        <begin position="247"/>
        <end position="256"/>
    </location>
</feature>
<evidence type="ECO:0000256" key="3">
    <source>
        <dbReference type="SAM" id="SignalP"/>
    </source>
</evidence>
<feature type="compositionally biased region" description="Polar residues" evidence="1">
    <location>
        <begin position="257"/>
        <end position="290"/>
    </location>
</feature>
<evidence type="ECO:0000259" key="4">
    <source>
        <dbReference type="Pfam" id="PF04213"/>
    </source>
</evidence>
<evidence type="ECO:0000313" key="5">
    <source>
        <dbReference type="EMBL" id="MDK4247921.1"/>
    </source>
</evidence>
<reference evidence="5 6" key="1">
    <citation type="submission" date="2023-05" db="EMBL/GenBank/DDBJ databases">
        <title>Metabolic capabilities are highly conserved among human nasal-associated Corynebacterium species in pangenomic analyses.</title>
        <authorList>
            <person name="Tran T.H."/>
            <person name="Roberts A.Q."/>
            <person name="Escapa I.F."/>
            <person name="Gao W."/>
            <person name="Conlan S."/>
            <person name="Kong H."/>
            <person name="Segre J.A."/>
            <person name="Kelly M.S."/>
            <person name="Lemon K.P."/>
        </authorList>
    </citation>
    <scope>NUCLEOTIDE SEQUENCE [LARGE SCALE GENOMIC DNA]</scope>
    <source>
        <strain evidence="5 6">KPL3802</strain>
    </source>
</reference>
<dbReference type="Proteomes" id="UP001239414">
    <property type="component" value="Unassembled WGS sequence"/>
</dbReference>
<evidence type="ECO:0000256" key="2">
    <source>
        <dbReference type="SAM" id="Phobius"/>
    </source>
</evidence>
<feature type="signal peptide" evidence="3">
    <location>
        <begin position="1"/>
        <end position="22"/>
    </location>
</feature>
<proteinExistence type="predicted"/>
<feature type="transmembrane region" description="Helical" evidence="2">
    <location>
        <begin position="359"/>
        <end position="381"/>
    </location>
</feature>
<feature type="domain" description="Htaa" evidence="4">
    <location>
        <begin position="30"/>
        <end position="188"/>
    </location>
</feature>
<dbReference type="InterPro" id="IPR007331">
    <property type="entry name" value="Htaa"/>
</dbReference>
<feature type="chain" id="PRO_5046823268" evidence="3">
    <location>
        <begin position="23"/>
        <end position="395"/>
    </location>
</feature>
<comment type="caution">
    <text evidence="5">The sequence shown here is derived from an EMBL/GenBank/DDBJ whole genome shotgun (WGS) entry which is preliminary data.</text>
</comment>
<organism evidence="5 6">
    <name type="scientific">Corynebacterium accolens</name>
    <dbReference type="NCBI Taxonomy" id="38284"/>
    <lineage>
        <taxon>Bacteria</taxon>
        <taxon>Bacillati</taxon>
        <taxon>Actinomycetota</taxon>
        <taxon>Actinomycetes</taxon>
        <taxon>Mycobacteriales</taxon>
        <taxon>Corynebacteriaceae</taxon>
        <taxon>Corynebacterium</taxon>
    </lineage>
</organism>
<feature type="region of interest" description="Disordered" evidence="1">
    <location>
        <begin position="227"/>
        <end position="350"/>
    </location>
</feature>
<evidence type="ECO:0000313" key="6">
    <source>
        <dbReference type="Proteomes" id="UP001239414"/>
    </source>
</evidence>
<dbReference type="RefSeq" id="WP_284610673.1">
    <property type="nucleotide sequence ID" value="NZ_JASNUO010000007.1"/>
</dbReference>
<keyword evidence="3" id="KW-0732">Signal</keyword>
<keyword evidence="6" id="KW-1185">Reference proteome</keyword>
<feature type="compositionally biased region" description="Basic and acidic residues" evidence="1">
    <location>
        <begin position="306"/>
        <end position="342"/>
    </location>
</feature>
<protein>
    <submittedName>
        <fullName evidence="5">HtaA domain-containing protein</fullName>
    </submittedName>
</protein>
<keyword evidence="2" id="KW-1133">Transmembrane helix</keyword>
<evidence type="ECO:0000256" key="1">
    <source>
        <dbReference type="SAM" id="MobiDB-lite"/>
    </source>
</evidence>
<keyword evidence="2" id="KW-0812">Transmembrane</keyword>
<accession>A0ABT7FQQ8</accession>
<sequence length="395" mass="42747">MFKRILVTALAATALTVPHASAEETCTIESGSLNWGIKHSWRSYIKGPIAQGDWTTTGSVQENGEPDSKDFTFGFDVDPEKSTVTVDEQGNVTASEIRTKDSSITFTGHHDALYSNVKSPFVKTTGDEVRLGSGYEAYYVEGKHMTQYTKDDQTEANKRTGEGAFAHGKGQWKKEGNTLTLSTTDTFYERQPGTTDKKAEGVDVLFMGIYGPKYSPKVDEAQLTLNVSPDCGQKKSPEPEDQHNPEAPEAPQGEAPSNSEETTQNEPAPQPPATSQDQAPSKSEETTQNEPAPQPPATSQSQAPSKKPETPKHTESSETKKSEPKKPESDKPANEAPEKGKDQGAAGEDSTFGSKFAKVWNYILGVVTIGSMFAILGQAFIKSGALDSVRALLHR</sequence>
<feature type="compositionally biased region" description="Basic and acidic residues" evidence="1">
    <location>
        <begin position="232"/>
        <end position="246"/>
    </location>
</feature>